<feature type="transmembrane region" description="Helical" evidence="1">
    <location>
        <begin position="39"/>
        <end position="60"/>
    </location>
</feature>
<evidence type="ECO:0000313" key="2">
    <source>
        <dbReference type="EMBL" id="UUT35598.1"/>
    </source>
</evidence>
<keyword evidence="1" id="KW-0472">Membrane</keyword>
<feature type="transmembrane region" description="Helical" evidence="1">
    <location>
        <begin position="75"/>
        <end position="94"/>
    </location>
</feature>
<sequence length="437" mass="46061">MDRWFLNLNVMSGPIPAAVWVITAIVGIVLLVRDHTRNWIITALPAVLGGAGLGVGIVWWCNASDAFGVPLPHGTGWWMSLAGGGIGLGIASLWRTHWWRKAVAGLLIVLAPLSAGLGINAGFGLTPTIADVLGINTLPSVGALPALPAHHDAHPGRPIDLTWRPPAGMPDKGRIGTLSGAERIPSTGGFAPRDATIYLPPAALVPDAPALPLVVMMNGKPGRPNPSYVRTALDTLAARHHGLAPIVIIADQLGSPSRQPACSPYSVFGNVSRYFNTDIIRYARSHLNVLTSPKDWTIAGYSDGGACALKWAAQYPKIWGNMISLSGDLFPGASEPRTSLAQGFRGNQVRDLAQRPSVFVAENRLQFAGHHAFFTAGALDPRFSGYAVQNAELLRRAGFTVSLQEIAGATHVGTALSGGLLAAFGQLYPVLGLAPSR</sequence>
<reference evidence="2" key="1">
    <citation type="submission" date="2022-01" db="EMBL/GenBank/DDBJ databases">
        <title>Microbacterium eymi and Microbacterium rhizovicinus sp. nov., isolated from the rhizospheric soil of Elymus tsukushiensis, a plant native to the Dokdo Islands, Republic of Korea.</title>
        <authorList>
            <person name="Hwang Y.J."/>
        </authorList>
    </citation>
    <scope>NUCLEOTIDE SEQUENCE</scope>
    <source>
        <strain evidence="2">KUDC0405</strain>
    </source>
</reference>
<dbReference type="EMBL" id="CP091139">
    <property type="protein sequence ID" value="UUT35598.1"/>
    <property type="molecule type" value="Genomic_DNA"/>
</dbReference>
<organism evidence="2 3">
    <name type="scientific">Microbacterium elymi</name>
    <dbReference type="NCBI Taxonomy" id="2909587"/>
    <lineage>
        <taxon>Bacteria</taxon>
        <taxon>Bacillati</taxon>
        <taxon>Actinomycetota</taxon>
        <taxon>Actinomycetes</taxon>
        <taxon>Micrococcales</taxon>
        <taxon>Microbacteriaceae</taxon>
        <taxon>Microbacterium</taxon>
    </lineage>
</organism>
<dbReference type="RefSeq" id="WP_259612207.1">
    <property type="nucleotide sequence ID" value="NZ_CP091139.2"/>
</dbReference>
<feature type="transmembrane region" description="Helical" evidence="1">
    <location>
        <begin position="12"/>
        <end position="32"/>
    </location>
</feature>
<keyword evidence="1" id="KW-1133">Transmembrane helix</keyword>
<protein>
    <submittedName>
        <fullName evidence="2">Esterase</fullName>
    </submittedName>
</protein>
<feature type="transmembrane region" description="Helical" evidence="1">
    <location>
        <begin position="106"/>
        <end position="125"/>
    </location>
</feature>
<gene>
    <name evidence="2" type="ORF">L2X98_20055</name>
</gene>
<keyword evidence="1" id="KW-0812">Transmembrane</keyword>
<dbReference type="InterPro" id="IPR050583">
    <property type="entry name" value="Mycobacterial_A85_antigen"/>
</dbReference>
<evidence type="ECO:0000256" key="1">
    <source>
        <dbReference type="SAM" id="Phobius"/>
    </source>
</evidence>
<name>A0ABY5NK98_9MICO</name>
<proteinExistence type="predicted"/>
<dbReference type="Gene3D" id="3.40.50.1820">
    <property type="entry name" value="alpha/beta hydrolase"/>
    <property type="match status" value="1"/>
</dbReference>
<dbReference type="PANTHER" id="PTHR48098">
    <property type="entry name" value="ENTEROCHELIN ESTERASE-RELATED"/>
    <property type="match status" value="1"/>
</dbReference>
<dbReference type="Proteomes" id="UP001054811">
    <property type="component" value="Chromosome"/>
</dbReference>
<dbReference type="PANTHER" id="PTHR48098:SF1">
    <property type="entry name" value="DIACYLGLYCEROL ACYLTRANSFERASE_MYCOLYLTRANSFERASE AG85A"/>
    <property type="match status" value="1"/>
</dbReference>
<evidence type="ECO:0000313" key="3">
    <source>
        <dbReference type="Proteomes" id="UP001054811"/>
    </source>
</evidence>
<dbReference type="InterPro" id="IPR029058">
    <property type="entry name" value="AB_hydrolase_fold"/>
</dbReference>
<dbReference type="SUPFAM" id="SSF53474">
    <property type="entry name" value="alpha/beta-Hydrolases"/>
    <property type="match status" value="1"/>
</dbReference>
<accession>A0ABY5NK98</accession>
<keyword evidence="3" id="KW-1185">Reference proteome</keyword>